<dbReference type="eggNOG" id="ENOG5032RXY">
    <property type="taxonomic scope" value="Bacteria"/>
</dbReference>
<dbReference type="OrthoDB" id="7862519at2"/>
<accession>F7ZH47</accession>
<dbReference type="Proteomes" id="UP000001353">
    <property type="component" value="Chromosome"/>
</dbReference>
<dbReference type="KEGG" id="rli:RLO149_c029330"/>
<dbReference type="EMBL" id="CP002623">
    <property type="protein sequence ID" value="AEI94889.1"/>
    <property type="molecule type" value="Genomic_DNA"/>
</dbReference>
<proteinExistence type="predicted"/>
<keyword evidence="1" id="KW-1133">Transmembrane helix</keyword>
<dbReference type="RefSeq" id="WP_013962801.1">
    <property type="nucleotide sequence ID" value="NC_015730.1"/>
</dbReference>
<evidence type="ECO:0000256" key="1">
    <source>
        <dbReference type="SAM" id="Phobius"/>
    </source>
</evidence>
<sequence length="163" mass="18039">MAHQTEDEVLARVAPSMGRRILGIGMLSFLAVLVIYVAIVSPPSLGWQVFLIALGAGSLTVANAMRKSTRQTLELTRTELRDDAGTVLVRIEDISSIDRGAFAFKPSNGFLLRLTKPHTRDWRPGLWWRSATRVGVGGMTPMRATKYMGEIIAIMLAEREQKD</sequence>
<gene>
    <name evidence="2" type="ordered locus">RLO149_c029330</name>
</gene>
<protein>
    <submittedName>
        <fullName evidence="2">Uncharacterized protein</fullName>
    </submittedName>
</protein>
<evidence type="ECO:0000313" key="3">
    <source>
        <dbReference type="Proteomes" id="UP000001353"/>
    </source>
</evidence>
<evidence type="ECO:0000313" key="2">
    <source>
        <dbReference type="EMBL" id="AEI94889.1"/>
    </source>
</evidence>
<keyword evidence="1" id="KW-0812">Transmembrane</keyword>
<dbReference type="STRING" id="391595.RLO149_c029330"/>
<dbReference type="AlphaFoldDB" id="F7ZH47"/>
<organism evidence="2 3">
    <name type="scientific">Roseobacter litoralis (strain ATCC 49566 / DSM 6996 / JCM 21268 / NBRC 15278 / OCh 149)</name>
    <dbReference type="NCBI Taxonomy" id="391595"/>
    <lineage>
        <taxon>Bacteria</taxon>
        <taxon>Pseudomonadati</taxon>
        <taxon>Pseudomonadota</taxon>
        <taxon>Alphaproteobacteria</taxon>
        <taxon>Rhodobacterales</taxon>
        <taxon>Roseobacteraceae</taxon>
        <taxon>Roseobacter</taxon>
    </lineage>
</organism>
<feature type="transmembrane region" description="Helical" evidence="1">
    <location>
        <begin position="45"/>
        <end position="65"/>
    </location>
</feature>
<keyword evidence="3" id="KW-1185">Reference proteome</keyword>
<name>F7ZH47_ROSLO</name>
<reference evidence="2 3" key="1">
    <citation type="journal article" date="2011" name="BMC Genomics">
        <title>Comparative genome analysis and genome-guided physiological analysis of Roseobacter litoralis.</title>
        <authorList>
            <person name="Kalhoefer D."/>
            <person name="Thole S."/>
            <person name="Voget S."/>
            <person name="Lehmann R."/>
            <person name="Liesegang H."/>
            <person name="Wollher A."/>
            <person name="Daniel R."/>
            <person name="Simon M."/>
            <person name="Brinkhoff T."/>
        </authorList>
    </citation>
    <scope>NUCLEOTIDE SEQUENCE [LARGE SCALE GENOMIC DNA]</scope>
    <source>
        <strain evidence="3">ATCC 49566 / DSM 6996 / JCM 21268 / NBRC 15278 / OCh 149</strain>
    </source>
</reference>
<keyword evidence="1" id="KW-0472">Membrane</keyword>
<dbReference type="HOGENOM" id="CLU_114544_0_0_5"/>
<feature type="transmembrane region" description="Helical" evidence="1">
    <location>
        <begin position="21"/>
        <end position="39"/>
    </location>
</feature>